<dbReference type="Proteomes" id="UP001226020">
    <property type="component" value="Unassembled WGS sequence"/>
</dbReference>
<keyword evidence="5" id="KW-0255">Endonuclease</keyword>
<comment type="caution">
    <text evidence="5">The sequence shown here is derived from an EMBL/GenBank/DDBJ whole genome shotgun (WGS) entry which is preliminary data.</text>
</comment>
<name>A0AAW8CCK3_9PAST</name>
<dbReference type="EMBL" id="JASAXT010000001">
    <property type="protein sequence ID" value="MDP8147540.1"/>
    <property type="molecule type" value="Genomic_DNA"/>
</dbReference>
<dbReference type="PANTHER" id="PTHR43140:SF1">
    <property type="entry name" value="TYPE I RESTRICTION ENZYME ECOKI SPECIFICITY SUBUNIT"/>
    <property type="match status" value="1"/>
</dbReference>
<feature type="domain" description="Type I restriction modification DNA specificity" evidence="4">
    <location>
        <begin position="22"/>
        <end position="182"/>
    </location>
</feature>
<dbReference type="InterPro" id="IPR051212">
    <property type="entry name" value="Type-I_RE_S_subunit"/>
</dbReference>
<gene>
    <name evidence="5" type="ORF">QJU57_00395</name>
</gene>
<keyword evidence="2" id="KW-0680">Restriction system</keyword>
<dbReference type="GO" id="GO:0003677">
    <property type="term" value="F:DNA binding"/>
    <property type="evidence" value="ECO:0007669"/>
    <property type="project" value="UniProtKB-KW"/>
</dbReference>
<feature type="domain" description="Type I restriction modification DNA specificity" evidence="4">
    <location>
        <begin position="220"/>
        <end position="388"/>
    </location>
</feature>
<keyword evidence="5" id="KW-0540">Nuclease</keyword>
<dbReference type="GO" id="GO:0004519">
    <property type="term" value="F:endonuclease activity"/>
    <property type="evidence" value="ECO:0007669"/>
    <property type="project" value="UniProtKB-KW"/>
</dbReference>
<reference evidence="5 6" key="1">
    <citation type="journal article" date="2023" name="Front. Microbiol.">
        <title>Phylogeography and host specificity of Pasteurellaceae pathogenic to sea-farmed fish in the north-east Atlantic.</title>
        <authorList>
            <person name="Gulla S."/>
            <person name="Colquhoun D.J."/>
            <person name="Olsen A.B."/>
            <person name="Spilsberg B."/>
            <person name="Lagesen K."/>
            <person name="Aakesson C.P."/>
            <person name="Strom S."/>
            <person name="Manji F."/>
            <person name="Birkbeck T.H."/>
            <person name="Nilsen H.K."/>
        </authorList>
    </citation>
    <scope>NUCLEOTIDE SEQUENCE [LARGE SCALE GENOMIC DNA]</scope>
    <source>
        <strain evidence="5 6">NVIB3131</strain>
    </source>
</reference>
<dbReference type="GO" id="GO:0009307">
    <property type="term" value="P:DNA restriction-modification system"/>
    <property type="evidence" value="ECO:0007669"/>
    <property type="project" value="UniProtKB-KW"/>
</dbReference>
<comment type="similarity">
    <text evidence="1">Belongs to the type-I restriction system S methylase family.</text>
</comment>
<dbReference type="RefSeq" id="WP_306350551.1">
    <property type="nucleotide sequence ID" value="NZ_JASAWV010000001.1"/>
</dbReference>
<proteinExistence type="inferred from homology"/>
<accession>A0AAW8CCK3</accession>
<keyword evidence="6" id="KW-1185">Reference proteome</keyword>
<evidence type="ECO:0000259" key="4">
    <source>
        <dbReference type="Pfam" id="PF01420"/>
    </source>
</evidence>
<protein>
    <submittedName>
        <fullName evidence="5">Restriction endonuclease subunit S</fullName>
        <ecNumber evidence="5">3.1.21.-</ecNumber>
    </submittedName>
</protein>
<dbReference type="PANTHER" id="PTHR43140">
    <property type="entry name" value="TYPE-1 RESTRICTION ENZYME ECOKI SPECIFICITY PROTEIN"/>
    <property type="match status" value="1"/>
</dbReference>
<keyword evidence="5" id="KW-0378">Hydrolase</keyword>
<evidence type="ECO:0000313" key="6">
    <source>
        <dbReference type="Proteomes" id="UP001226020"/>
    </source>
</evidence>
<dbReference type="GO" id="GO:0016787">
    <property type="term" value="F:hydrolase activity"/>
    <property type="evidence" value="ECO:0007669"/>
    <property type="project" value="UniProtKB-KW"/>
</dbReference>
<dbReference type="SUPFAM" id="SSF116734">
    <property type="entry name" value="DNA methylase specificity domain"/>
    <property type="match status" value="2"/>
</dbReference>
<evidence type="ECO:0000313" key="5">
    <source>
        <dbReference type="EMBL" id="MDP8147540.1"/>
    </source>
</evidence>
<dbReference type="AlphaFoldDB" id="A0AAW8CCK3"/>
<dbReference type="InterPro" id="IPR044946">
    <property type="entry name" value="Restrct_endonuc_typeI_TRD_sf"/>
</dbReference>
<dbReference type="Gene3D" id="1.10.287.1120">
    <property type="entry name" value="Bipartite methylase S protein"/>
    <property type="match status" value="1"/>
</dbReference>
<dbReference type="Gene3D" id="3.90.220.20">
    <property type="entry name" value="DNA methylase specificity domains"/>
    <property type="match status" value="2"/>
</dbReference>
<dbReference type="Pfam" id="PF01420">
    <property type="entry name" value="Methylase_S"/>
    <property type="match status" value="2"/>
</dbReference>
<organism evidence="5 6">
    <name type="scientific">Phocoenobacter atlanticus subsp. atlanticus</name>
    <dbReference type="NCBI Taxonomy" id="3061285"/>
    <lineage>
        <taxon>Bacteria</taxon>
        <taxon>Pseudomonadati</taxon>
        <taxon>Pseudomonadota</taxon>
        <taxon>Gammaproteobacteria</taxon>
        <taxon>Pasteurellales</taxon>
        <taxon>Pasteurellaceae</taxon>
        <taxon>Phocoenobacter</taxon>
        <taxon>Phocoenobacter atlanticus</taxon>
    </lineage>
</organism>
<evidence type="ECO:0000256" key="3">
    <source>
        <dbReference type="ARBA" id="ARBA00023125"/>
    </source>
</evidence>
<dbReference type="EC" id="3.1.21.-" evidence="5"/>
<dbReference type="InterPro" id="IPR000055">
    <property type="entry name" value="Restrct_endonuc_typeI_TRD"/>
</dbReference>
<keyword evidence="3" id="KW-0238">DNA-binding</keyword>
<sequence>MNRLQRYNAYKESGIEWLGEIPEHWETKKVKHLFNIGRGRVISLEELKDGGLYPVYSSQTQNDGILGYIETYDFDCEQLTWTTDGANAGTVFLREGKHNCTNVCGTLQPIEKEIILEYLKYTLQNNTIFYKRPDTNGAKIMNNEMADILLTYPLLTEQKQIANFLDAKTQKIDTAIKQKKELITLLKEQKQAIINNAVTKGLDKNVTLKESGIEWLGEIPEHWEVRKLKYLALSVSEKIESNNSDFQYIGMENIESFSGKIITNNLEVEGLSNMFNQGDVLFGKLRPYLAKVYLCEEQGICSTEFLVYRAINILNSFLKFVMLSNNFITLVNASTYGTKMPRANADFVNNQQIPLPPLEEQKQIANFIEKKTAYIDNAITLQQEYIEKLKEYKTSLIDSVVTGKVRVCDE</sequence>
<dbReference type="CDD" id="cd17255">
    <property type="entry name" value="RMtype1_S_Fco49512ORF2615P-TRD2-CR2_like"/>
    <property type="match status" value="1"/>
</dbReference>
<evidence type="ECO:0000256" key="2">
    <source>
        <dbReference type="ARBA" id="ARBA00022747"/>
    </source>
</evidence>
<evidence type="ECO:0000256" key="1">
    <source>
        <dbReference type="ARBA" id="ARBA00010923"/>
    </source>
</evidence>